<accession>A0A1T4K9F5</accession>
<dbReference type="STRING" id="142842.SAMN02745118_00697"/>
<keyword evidence="2" id="KW-1185">Reference proteome</keyword>
<name>A0A1T4K9F5_9FIRM</name>
<reference evidence="2" key="1">
    <citation type="submission" date="2017-02" db="EMBL/GenBank/DDBJ databases">
        <authorList>
            <person name="Varghese N."/>
            <person name="Submissions S."/>
        </authorList>
    </citation>
    <scope>NUCLEOTIDE SEQUENCE [LARGE SCALE GENOMIC DNA]</scope>
    <source>
        <strain evidence="2">ATCC BAA-73</strain>
    </source>
</reference>
<sequence>MNFKKIMIYLVFLGLLTFIFVGGYSSLVYANENQQILQKINYNYYSLRRLGLQKYNCTFTNNVIADLKKVITLQGRFDDSTKKAVNDLEFYLNYDNGKFGIDNSTYKSTGNLNFDIGFKKMILGTKQSIISFISIWRGFVVEPVFEENSQKYDIKKTKDGYEITIHELKAEATALLNKELRITEVLITTDDTKLKIIPEFIITEQGLLLKGYQTHLNNESMQLNASINYQDVKGLKVLEKVRMESVMPDSRNSLTYNFYNYQLKID</sequence>
<proteinExistence type="predicted"/>
<organism evidence="1 2">
    <name type="scientific">Selenihalanaerobacter shriftii</name>
    <dbReference type="NCBI Taxonomy" id="142842"/>
    <lineage>
        <taxon>Bacteria</taxon>
        <taxon>Bacillati</taxon>
        <taxon>Bacillota</taxon>
        <taxon>Clostridia</taxon>
        <taxon>Halanaerobiales</taxon>
        <taxon>Halobacteroidaceae</taxon>
        <taxon>Selenihalanaerobacter</taxon>
    </lineage>
</organism>
<evidence type="ECO:0000313" key="1">
    <source>
        <dbReference type="EMBL" id="SJZ38943.1"/>
    </source>
</evidence>
<dbReference type="AlphaFoldDB" id="A0A1T4K9F5"/>
<dbReference type="EMBL" id="FUWM01000005">
    <property type="protein sequence ID" value="SJZ38943.1"/>
    <property type="molecule type" value="Genomic_DNA"/>
</dbReference>
<gene>
    <name evidence="1" type="ORF">SAMN02745118_00697</name>
</gene>
<protein>
    <submittedName>
        <fullName evidence="1">Uncharacterized protein</fullName>
    </submittedName>
</protein>
<dbReference type="Proteomes" id="UP000190625">
    <property type="component" value="Unassembled WGS sequence"/>
</dbReference>
<dbReference type="RefSeq" id="WP_078809190.1">
    <property type="nucleotide sequence ID" value="NZ_FUWM01000005.1"/>
</dbReference>
<evidence type="ECO:0000313" key="2">
    <source>
        <dbReference type="Proteomes" id="UP000190625"/>
    </source>
</evidence>